<dbReference type="InterPro" id="IPR050484">
    <property type="entry name" value="Transf_Hexapept/Carb_Anhydrase"/>
</dbReference>
<dbReference type="FunCoup" id="C7QBH6">
    <property type="interactions" value="4"/>
</dbReference>
<dbReference type="Proteomes" id="UP000000851">
    <property type="component" value="Chromosome"/>
</dbReference>
<evidence type="ECO:0008006" key="3">
    <source>
        <dbReference type="Google" id="ProtNLM"/>
    </source>
</evidence>
<dbReference type="RefSeq" id="WP_012785847.1">
    <property type="nucleotide sequence ID" value="NC_013131.1"/>
</dbReference>
<dbReference type="PANTHER" id="PTHR13061">
    <property type="entry name" value="DYNACTIN SUBUNIT P25"/>
    <property type="match status" value="1"/>
</dbReference>
<sequence>MAVYAIGDAVPEIHPDAYIHPDATVIGQVSVGAGSTVWPGAVLRGDYGRITVGDRTSIQDGTVVHATEMLPTVIGSDCVVGHIAHLEGCVVEDGCLIGSGSVVLHRAVVRTGALVGANAVVSNGVEVPSRAMALGVPAKIRENTVPEGSFDDAVARYVANGKRYREELRRVD</sequence>
<dbReference type="InterPro" id="IPR047324">
    <property type="entry name" value="LbH_gamma_CA-like"/>
</dbReference>
<dbReference type="SUPFAM" id="SSF51161">
    <property type="entry name" value="Trimeric LpxA-like enzymes"/>
    <property type="match status" value="1"/>
</dbReference>
<dbReference type="eggNOG" id="COG0663">
    <property type="taxonomic scope" value="Bacteria"/>
</dbReference>
<accession>C7QBH6</accession>
<dbReference type="CDD" id="cd04645">
    <property type="entry name" value="LbH_gamma_CA_like"/>
    <property type="match status" value="1"/>
</dbReference>
<dbReference type="AlphaFoldDB" id="C7QBH6"/>
<dbReference type="STRING" id="479433.Caci_1632"/>
<protein>
    <recommendedName>
        <fullName evidence="3">Gamma carbonic anhydrase family protein</fullName>
    </recommendedName>
</protein>
<dbReference type="InterPro" id="IPR011004">
    <property type="entry name" value="Trimer_LpxA-like_sf"/>
</dbReference>
<keyword evidence="2" id="KW-1185">Reference proteome</keyword>
<dbReference type="InParanoid" id="C7QBH6"/>
<dbReference type="EMBL" id="CP001700">
    <property type="protein sequence ID" value="ACU70553.1"/>
    <property type="molecule type" value="Genomic_DNA"/>
</dbReference>
<dbReference type="Pfam" id="PF00132">
    <property type="entry name" value="Hexapep"/>
    <property type="match status" value="2"/>
</dbReference>
<dbReference type="OrthoDB" id="9803036at2"/>
<dbReference type="InterPro" id="IPR001451">
    <property type="entry name" value="Hexapep"/>
</dbReference>
<proteinExistence type="predicted"/>
<organism evidence="1 2">
    <name type="scientific">Catenulispora acidiphila (strain DSM 44928 / JCM 14897 / NBRC 102108 / NRRL B-24433 / ID139908)</name>
    <dbReference type="NCBI Taxonomy" id="479433"/>
    <lineage>
        <taxon>Bacteria</taxon>
        <taxon>Bacillati</taxon>
        <taxon>Actinomycetota</taxon>
        <taxon>Actinomycetes</taxon>
        <taxon>Catenulisporales</taxon>
        <taxon>Catenulisporaceae</taxon>
        <taxon>Catenulispora</taxon>
    </lineage>
</organism>
<name>C7QBH6_CATAD</name>
<reference evidence="1 2" key="1">
    <citation type="journal article" date="2009" name="Stand. Genomic Sci.">
        <title>Complete genome sequence of Catenulispora acidiphila type strain (ID 139908).</title>
        <authorList>
            <person name="Copeland A."/>
            <person name="Lapidus A."/>
            <person name="Glavina Del Rio T."/>
            <person name="Nolan M."/>
            <person name="Lucas S."/>
            <person name="Chen F."/>
            <person name="Tice H."/>
            <person name="Cheng J.F."/>
            <person name="Bruce D."/>
            <person name="Goodwin L."/>
            <person name="Pitluck S."/>
            <person name="Mikhailova N."/>
            <person name="Pati A."/>
            <person name="Ivanova N."/>
            <person name="Mavromatis K."/>
            <person name="Chen A."/>
            <person name="Palaniappan K."/>
            <person name="Chain P."/>
            <person name="Land M."/>
            <person name="Hauser L."/>
            <person name="Chang Y.J."/>
            <person name="Jeffries C.D."/>
            <person name="Chertkov O."/>
            <person name="Brettin T."/>
            <person name="Detter J.C."/>
            <person name="Han C."/>
            <person name="Ali Z."/>
            <person name="Tindall B.J."/>
            <person name="Goker M."/>
            <person name="Bristow J."/>
            <person name="Eisen J.A."/>
            <person name="Markowitz V."/>
            <person name="Hugenholtz P."/>
            <person name="Kyrpides N.C."/>
            <person name="Klenk H.P."/>
        </authorList>
    </citation>
    <scope>NUCLEOTIDE SEQUENCE [LARGE SCALE GENOMIC DNA]</scope>
    <source>
        <strain evidence="2">DSM 44928 / JCM 14897 / NBRC 102108 / NRRL B-24433 / ID139908</strain>
    </source>
</reference>
<dbReference type="Gene3D" id="2.160.10.10">
    <property type="entry name" value="Hexapeptide repeat proteins"/>
    <property type="match status" value="1"/>
</dbReference>
<evidence type="ECO:0000313" key="1">
    <source>
        <dbReference type="EMBL" id="ACU70553.1"/>
    </source>
</evidence>
<dbReference type="HOGENOM" id="CLU_064827_4_1_11"/>
<evidence type="ECO:0000313" key="2">
    <source>
        <dbReference type="Proteomes" id="UP000000851"/>
    </source>
</evidence>
<dbReference type="PANTHER" id="PTHR13061:SF29">
    <property type="entry name" value="GAMMA CARBONIC ANHYDRASE-LIKE 1, MITOCHONDRIAL-RELATED"/>
    <property type="match status" value="1"/>
</dbReference>
<gene>
    <name evidence="1" type="ordered locus">Caci_1632</name>
</gene>
<dbReference type="KEGG" id="cai:Caci_1632"/>